<dbReference type="InterPro" id="IPR007922">
    <property type="entry name" value="DciA-like"/>
</dbReference>
<proteinExistence type="predicted"/>
<gene>
    <name evidence="1" type="ORF">KUO17_03065</name>
</gene>
<dbReference type="Proteomes" id="UP001106592">
    <property type="component" value="Unassembled WGS sequence"/>
</dbReference>
<organism evidence="1 2">
    <name type="scientific">Pseudomonas aegrilactucae</name>
    <dbReference type="NCBI Taxonomy" id="2854028"/>
    <lineage>
        <taxon>Bacteria</taxon>
        <taxon>Pseudomonadati</taxon>
        <taxon>Pseudomonadota</taxon>
        <taxon>Gammaproteobacteria</taxon>
        <taxon>Pseudomonadales</taxon>
        <taxon>Pseudomonadaceae</taxon>
        <taxon>Pseudomonas</taxon>
    </lineage>
</organism>
<reference evidence="1" key="2">
    <citation type="journal article" date="2023" name="Plant Pathol.">
        <title>Dismantling and reorganizing Pseudomonas marginalis sensu#lato.</title>
        <authorList>
            <person name="Sawada H."/>
            <person name="Fujikawa T."/>
            <person name="Satou M."/>
        </authorList>
    </citation>
    <scope>NUCLEOTIDE SEQUENCE</scope>
    <source>
        <strain evidence="1">MAFF 301350</strain>
    </source>
</reference>
<dbReference type="EMBL" id="JAHTBI010000009">
    <property type="protein sequence ID" value="MBV6286031.1"/>
    <property type="molecule type" value="Genomic_DNA"/>
</dbReference>
<evidence type="ECO:0000313" key="2">
    <source>
        <dbReference type="Proteomes" id="UP001106592"/>
    </source>
</evidence>
<dbReference type="AlphaFoldDB" id="A0A9Q2XH82"/>
<protein>
    <submittedName>
        <fullName evidence="1">DUF721 domain-containing protein</fullName>
    </submittedName>
</protein>
<dbReference type="Pfam" id="PF05258">
    <property type="entry name" value="DciA"/>
    <property type="match status" value="1"/>
</dbReference>
<evidence type="ECO:0000313" key="1">
    <source>
        <dbReference type="EMBL" id="MBV6286031.1"/>
    </source>
</evidence>
<keyword evidence="2" id="KW-1185">Reference proteome</keyword>
<reference evidence="1" key="1">
    <citation type="journal article" date="2022" name="Int. J. Syst. Evol. Microbiol.">
        <title>Pseudomonas aegrilactucae sp. nov. and Pseudomonas morbosilactucae sp. nov., pathogens causing bacterial rot of lettuce in Japan.</title>
        <authorList>
            <person name="Sawada H."/>
            <person name="Fujikawa T."/>
            <person name="Satou M."/>
        </authorList>
    </citation>
    <scope>NUCLEOTIDE SEQUENCE</scope>
    <source>
        <strain evidence="1">MAFF 301350</strain>
    </source>
</reference>
<accession>A0A9Q2XH82</accession>
<comment type="caution">
    <text evidence="1">The sequence shown here is derived from an EMBL/GenBank/DDBJ whole genome shotgun (WGS) entry which is preliminary data.</text>
</comment>
<name>A0A9Q2XH82_9PSED</name>
<dbReference type="RefSeq" id="WP_217973563.1">
    <property type="nucleotide sequence ID" value="NZ_JAHTBI010000009.1"/>
</dbReference>
<sequence>MAFRPLPARAPAVLLREARPLKALFSQAQRLAQLQRLVESQLQPAAREHCHVASWREGTLLLIVTDGHWATRLRYQQKRLQRQLEAMEAFSSLTRILFKVQPVAGVAPAAGHPMDISTLSAENIQATAEGITDPKLKAALERLASHGKARELPSG</sequence>